<keyword evidence="4" id="KW-1003">Cell membrane</keyword>
<dbReference type="GO" id="GO:0015293">
    <property type="term" value="F:symporter activity"/>
    <property type="evidence" value="ECO:0007669"/>
    <property type="project" value="UniProtKB-KW"/>
</dbReference>
<dbReference type="RefSeq" id="WP_179660935.1">
    <property type="nucleotide sequence ID" value="NZ_JACBZR010000001.1"/>
</dbReference>
<evidence type="ECO:0000256" key="5">
    <source>
        <dbReference type="ARBA" id="ARBA00022692"/>
    </source>
</evidence>
<dbReference type="InterPro" id="IPR036259">
    <property type="entry name" value="MFS_trans_sf"/>
</dbReference>
<dbReference type="InterPro" id="IPR011701">
    <property type="entry name" value="MFS"/>
</dbReference>
<dbReference type="Gene3D" id="1.20.1250.20">
    <property type="entry name" value="MFS general substrate transporter like domains"/>
    <property type="match status" value="2"/>
</dbReference>
<organism evidence="14 15">
    <name type="scientific">Nocardioides panzhihuensis</name>
    <dbReference type="NCBI Taxonomy" id="860243"/>
    <lineage>
        <taxon>Bacteria</taxon>
        <taxon>Bacillati</taxon>
        <taxon>Actinomycetota</taxon>
        <taxon>Actinomycetes</taxon>
        <taxon>Propionibacteriales</taxon>
        <taxon>Nocardioidaceae</taxon>
        <taxon>Nocardioides</taxon>
    </lineage>
</organism>
<evidence type="ECO:0000256" key="10">
    <source>
        <dbReference type="ARBA" id="ARBA00039918"/>
    </source>
</evidence>
<feature type="compositionally biased region" description="Low complexity" evidence="11">
    <location>
        <begin position="7"/>
        <end position="20"/>
    </location>
</feature>
<evidence type="ECO:0000256" key="7">
    <source>
        <dbReference type="ARBA" id="ARBA00022989"/>
    </source>
</evidence>
<feature type="transmembrane region" description="Helical" evidence="12">
    <location>
        <begin position="198"/>
        <end position="217"/>
    </location>
</feature>
<feature type="transmembrane region" description="Helical" evidence="12">
    <location>
        <begin position="97"/>
        <end position="116"/>
    </location>
</feature>
<keyword evidence="3" id="KW-0813">Transport</keyword>
<evidence type="ECO:0000259" key="13">
    <source>
        <dbReference type="PROSITE" id="PS50850"/>
    </source>
</evidence>
<dbReference type="InterPro" id="IPR005829">
    <property type="entry name" value="Sugar_transporter_CS"/>
</dbReference>
<reference evidence="14 15" key="1">
    <citation type="submission" date="2020-07" db="EMBL/GenBank/DDBJ databases">
        <title>Sequencing the genomes of 1000 actinobacteria strains.</title>
        <authorList>
            <person name="Klenk H.-P."/>
        </authorList>
    </citation>
    <scope>NUCLEOTIDE SEQUENCE [LARGE SCALE GENOMIC DNA]</scope>
    <source>
        <strain evidence="14 15">DSM 26487</strain>
    </source>
</reference>
<dbReference type="EMBL" id="JACBZR010000001">
    <property type="protein sequence ID" value="NYI80776.1"/>
    <property type="molecule type" value="Genomic_DNA"/>
</dbReference>
<evidence type="ECO:0000313" key="15">
    <source>
        <dbReference type="Proteomes" id="UP000564496"/>
    </source>
</evidence>
<dbReference type="PANTHER" id="PTHR43528:SF1">
    <property type="entry name" value="ALPHA-KETOGLUTARATE PERMEASE"/>
    <property type="match status" value="1"/>
</dbReference>
<gene>
    <name evidence="14" type="ORF">BJ988_005424</name>
</gene>
<feature type="transmembrane region" description="Helical" evidence="12">
    <location>
        <begin position="318"/>
        <end position="337"/>
    </location>
</feature>
<evidence type="ECO:0000256" key="2">
    <source>
        <dbReference type="ARBA" id="ARBA00008240"/>
    </source>
</evidence>
<dbReference type="PROSITE" id="PS50850">
    <property type="entry name" value="MFS"/>
    <property type="match status" value="1"/>
</dbReference>
<dbReference type="FunFam" id="1.20.1250.20:FF:000001">
    <property type="entry name" value="Dicarboxylate MFS transporter"/>
    <property type="match status" value="1"/>
</dbReference>
<dbReference type="PANTHER" id="PTHR43528">
    <property type="entry name" value="ALPHA-KETOGLUTARATE PERMEASE"/>
    <property type="match status" value="1"/>
</dbReference>
<keyword evidence="6" id="KW-0769">Symport</keyword>
<feature type="transmembrane region" description="Helical" evidence="12">
    <location>
        <begin position="343"/>
        <end position="365"/>
    </location>
</feature>
<comment type="subcellular location">
    <subcellularLocation>
        <location evidence="1">Cell membrane</location>
        <topology evidence="1">Multi-pass membrane protein</topology>
    </subcellularLocation>
</comment>
<feature type="transmembrane region" description="Helical" evidence="12">
    <location>
        <begin position="163"/>
        <end position="186"/>
    </location>
</feature>
<comment type="caution">
    <text evidence="14">The sequence shown here is derived from an EMBL/GenBank/DDBJ whole genome shotgun (WGS) entry which is preliminary data.</text>
</comment>
<keyword evidence="8 12" id="KW-0472">Membrane</keyword>
<feature type="transmembrane region" description="Helical" evidence="12">
    <location>
        <begin position="251"/>
        <end position="275"/>
    </location>
</feature>
<evidence type="ECO:0000256" key="1">
    <source>
        <dbReference type="ARBA" id="ARBA00004651"/>
    </source>
</evidence>
<feature type="transmembrane region" description="Helical" evidence="12">
    <location>
        <begin position="408"/>
        <end position="427"/>
    </location>
</feature>
<comment type="similarity">
    <text evidence="2">Belongs to the major facilitator superfamily. Metabolite:H+ Symporter (MHS) family (TC 2.A.1.6) family.</text>
</comment>
<dbReference type="AlphaFoldDB" id="A0A7Z0DSZ5"/>
<evidence type="ECO:0000256" key="8">
    <source>
        <dbReference type="ARBA" id="ARBA00023136"/>
    </source>
</evidence>
<keyword evidence="5 12" id="KW-0812">Transmembrane</keyword>
<sequence>MNPTQPPAAATPAVTPSPTQPTKARVILGTALGNAVEWYDWNVYAIFVPFFATQFFDPANPTAAVLSTLAIFAVGFVMRPLGAVLFGSIADRKGRRLALMLAVGLAALGSLVIGLSPTYESVGLAAPVVLVVARLIQGLAHGGEMPSSHAYIAEMAPAERRGLWSSSIYVSGMSAVLVATLLGAVLTSTLGEGAMADWGWRIPFLIGGALGLVVLWVRRRLPETEAYEMAHEDTSPEVGLMQGLWQNRVSVLRVLGITIGGTVFFYTWSIAGVAYAVNVKGMAASQAMWSGVIGTSITILCLPFIASLSDRWGRRPHYFIFGIGAAVVSFPLSRLIQGEMWQLTVALTVTMLLSAFTSAIVPAVLSELFPTHVRATGMGLPYALAVAVFGGTAPYLQTWLAGHGLDQLFLAYSAVLALVTAAVMFFAPETCGKALE</sequence>
<feature type="transmembrane region" description="Helical" evidence="12">
    <location>
        <begin position="122"/>
        <end position="142"/>
    </location>
</feature>
<keyword evidence="7 12" id="KW-1133">Transmembrane helix</keyword>
<feature type="transmembrane region" description="Helical" evidence="12">
    <location>
        <begin position="63"/>
        <end position="85"/>
    </location>
</feature>
<accession>A0A7Z0DSZ5</accession>
<evidence type="ECO:0000256" key="4">
    <source>
        <dbReference type="ARBA" id="ARBA00022475"/>
    </source>
</evidence>
<feature type="region of interest" description="Disordered" evidence="11">
    <location>
        <begin position="1"/>
        <end position="20"/>
    </location>
</feature>
<feature type="domain" description="Major facilitator superfamily (MFS) profile" evidence="13">
    <location>
        <begin position="26"/>
        <end position="431"/>
    </location>
</feature>
<keyword evidence="15" id="KW-1185">Reference proteome</keyword>
<evidence type="ECO:0000256" key="9">
    <source>
        <dbReference type="ARBA" id="ARBA00037295"/>
    </source>
</evidence>
<comment type="function">
    <text evidence="9">May be a proton symporter involved in the uptake of osmolytes such as proline and glycine betaine.</text>
</comment>
<dbReference type="Pfam" id="PF07690">
    <property type="entry name" value="MFS_1"/>
    <property type="match status" value="1"/>
</dbReference>
<protein>
    <recommendedName>
        <fullName evidence="10">Putative proline/betaine transporter</fullName>
    </recommendedName>
</protein>
<feature type="transmembrane region" description="Helical" evidence="12">
    <location>
        <begin position="287"/>
        <end position="306"/>
    </location>
</feature>
<evidence type="ECO:0000256" key="12">
    <source>
        <dbReference type="SAM" id="Phobius"/>
    </source>
</evidence>
<dbReference type="InterPro" id="IPR051084">
    <property type="entry name" value="H+-coupled_symporters"/>
</dbReference>
<dbReference type="SUPFAM" id="SSF103473">
    <property type="entry name" value="MFS general substrate transporter"/>
    <property type="match status" value="1"/>
</dbReference>
<evidence type="ECO:0000256" key="11">
    <source>
        <dbReference type="SAM" id="MobiDB-lite"/>
    </source>
</evidence>
<evidence type="ECO:0000256" key="6">
    <source>
        <dbReference type="ARBA" id="ARBA00022847"/>
    </source>
</evidence>
<name>A0A7Z0DSZ5_9ACTN</name>
<proteinExistence type="inferred from homology"/>
<evidence type="ECO:0000313" key="14">
    <source>
        <dbReference type="EMBL" id="NYI80776.1"/>
    </source>
</evidence>
<dbReference type="InterPro" id="IPR020846">
    <property type="entry name" value="MFS_dom"/>
</dbReference>
<dbReference type="Proteomes" id="UP000564496">
    <property type="component" value="Unassembled WGS sequence"/>
</dbReference>
<feature type="transmembrane region" description="Helical" evidence="12">
    <location>
        <begin position="377"/>
        <end position="396"/>
    </location>
</feature>
<dbReference type="GO" id="GO:0005886">
    <property type="term" value="C:plasma membrane"/>
    <property type="evidence" value="ECO:0007669"/>
    <property type="project" value="UniProtKB-SubCell"/>
</dbReference>
<dbReference type="PROSITE" id="PS00217">
    <property type="entry name" value="SUGAR_TRANSPORT_2"/>
    <property type="match status" value="1"/>
</dbReference>
<evidence type="ECO:0000256" key="3">
    <source>
        <dbReference type="ARBA" id="ARBA00022448"/>
    </source>
</evidence>